<evidence type="ECO:0000256" key="2">
    <source>
        <dbReference type="SAM" id="SignalP"/>
    </source>
</evidence>
<dbReference type="Proteomes" id="UP001652582">
    <property type="component" value="Chromosome 12"/>
</dbReference>
<gene>
    <name evidence="4" type="primary">LOC112054765</name>
</gene>
<accession>A0ABM3LNH3</accession>
<dbReference type="RefSeq" id="XP_052740639.1">
    <property type="nucleotide sequence ID" value="XM_052884679.1"/>
</dbReference>
<feature type="chain" id="PRO_5045036185" evidence="2">
    <location>
        <begin position="21"/>
        <end position="144"/>
    </location>
</feature>
<feature type="signal peptide" evidence="2">
    <location>
        <begin position="1"/>
        <end position="20"/>
    </location>
</feature>
<sequence length="144" mass="15366">MAKIFVLFAIFIAVAVTVQSKSLRKAEEPCHDCDEVHTRAKRGNGNAPNVINAVSGLMFNILDTNWKYIAQINAQNAAAQSAAQMPMGGPGNGGQGSQGNQGYQGPQGNQGYPGNQGPQGNQGYPGNGGYQGNRRNQRNFDYYS</sequence>
<feature type="compositionally biased region" description="Low complexity" evidence="1">
    <location>
        <begin position="100"/>
        <end position="122"/>
    </location>
</feature>
<reference evidence="4" key="1">
    <citation type="submission" date="2025-08" db="UniProtKB">
        <authorList>
            <consortium name="RefSeq"/>
        </authorList>
    </citation>
    <scope>IDENTIFICATION</scope>
</reference>
<feature type="region of interest" description="Disordered" evidence="1">
    <location>
        <begin position="79"/>
        <end position="144"/>
    </location>
</feature>
<proteinExistence type="predicted"/>
<evidence type="ECO:0000313" key="3">
    <source>
        <dbReference type="Proteomes" id="UP001652582"/>
    </source>
</evidence>
<keyword evidence="3" id="KW-1185">Reference proteome</keyword>
<evidence type="ECO:0000256" key="1">
    <source>
        <dbReference type="SAM" id="MobiDB-lite"/>
    </source>
</evidence>
<name>A0ABM3LNH3_BICAN</name>
<protein>
    <submittedName>
        <fullName evidence="4">N66 matrix protein-like</fullName>
    </submittedName>
</protein>
<keyword evidence="2" id="KW-0732">Signal</keyword>
<organism evidence="3 4">
    <name type="scientific">Bicyclus anynana</name>
    <name type="common">Squinting bush brown butterfly</name>
    <dbReference type="NCBI Taxonomy" id="110368"/>
    <lineage>
        <taxon>Eukaryota</taxon>
        <taxon>Metazoa</taxon>
        <taxon>Ecdysozoa</taxon>
        <taxon>Arthropoda</taxon>
        <taxon>Hexapoda</taxon>
        <taxon>Insecta</taxon>
        <taxon>Pterygota</taxon>
        <taxon>Neoptera</taxon>
        <taxon>Endopterygota</taxon>
        <taxon>Lepidoptera</taxon>
        <taxon>Glossata</taxon>
        <taxon>Ditrysia</taxon>
        <taxon>Papilionoidea</taxon>
        <taxon>Nymphalidae</taxon>
        <taxon>Satyrinae</taxon>
        <taxon>Satyrini</taxon>
        <taxon>Mycalesina</taxon>
        <taxon>Bicyclus</taxon>
    </lineage>
</organism>
<feature type="compositionally biased region" description="Gly residues" evidence="1">
    <location>
        <begin position="88"/>
        <end position="99"/>
    </location>
</feature>
<evidence type="ECO:0000313" key="4">
    <source>
        <dbReference type="RefSeq" id="XP_052740639.1"/>
    </source>
</evidence>
<dbReference type="GeneID" id="112054765"/>